<dbReference type="GO" id="GO:0005509">
    <property type="term" value="F:calcium ion binding"/>
    <property type="evidence" value="ECO:0007669"/>
    <property type="project" value="InterPro"/>
</dbReference>
<feature type="domain" description="EF-hand" evidence="7">
    <location>
        <begin position="94"/>
        <end position="129"/>
    </location>
</feature>
<feature type="domain" description="ZZ-type" evidence="6">
    <location>
        <begin position="1748"/>
        <end position="1803"/>
    </location>
</feature>
<dbReference type="SUPFAM" id="SSF47473">
    <property type="entry name" value="EF-hand"/>
    <property type="match status" value="1"/>
</dbReference>
<dbReference type="InterPro" id="IPR004939">
    <property type="entry name" value="APC_su10/DOC_dom"/>
</dbReference>
<dbReference type="PROSITE" id="PS01357">
    <property type="entry name" value="ZF_ZZ_1"/>
    <property type="match status" value="1"/>
</dbReference>
<dbReference type="Gene3D" id="2.60.120.260">
    <property type="entry name" value="Galactose-binding domain-like"/>
    <property type="match status" value="1"/>
</dbReference>
<feature type="compositionally biased region" description="Polar residues" evidence="5">
    <location>
        <begin position="1476"/>
        <end position="1485"/>
    </location>
</feature>
<keyword evidence="3" id="KW-0862">Zinc</keyword>
<dbReference type="GO" id="GO:0008270">
    <property type="term" value="F:zinc ion binding"/>
    <property type="evidence" value="ECO:0007669"/>
    <property type="project" value="UniProtKB-KW"/>
</dbReference>
<dbReference type="Gene3D" id="1.10.238.10">
    <property type="entry name" value="EF-hand"/>
    <property type="match status" value="1"/>
</dbReference>
<dbReference type="PANTHER" id="PTHR22772">
    <property type="entry name" value="NOVEL ZZ TYPE ZINC FINGER DOMAIN CONTAINING PROTEIN"/>
    <property type="match status" value="1"/>
</dbReference>
<dbReference type="PROSITE" id="PS50222">
    <property type="entry name" value="EF_HAND_2"/>
    <property type="match status" value="1"/>
</dbReference>
<evidence type="ECO:0000256" key="2">
    <source>
        <dbReference type="ARBA" id="ARBA00022771"/>
    </source>
</evidence>
<dbReference type="InterPro" id="IPR008979">
    <property type="entry name" value="Galactose-bd-like_sf"/>
</dbReference>
<dbReference type="InterPro" id="IPR000433">
    <property type="entry name" value="Znf_ZZ"/>
</dbReference>
<feature type="compositionally biased region" description="Low complexity" evidence="5">
    <location>
        <begin position="1454"/>
        <end position="1475"/>
    </location>
</feature>
<dbReference type="InterPro" id="IPR011992">
    <property type="entry name" value="EF-hand-dom_pair"/>
</dbReference>
<dbReference type="SUPFAM" id="SSF57850">
    <property type="entry name" value="RING/U-box"/>
    <property type="match status" value="2"/>
</dbReference>
<dbReference type="InterPro" id="IPR040099">
    <property type="entry name" value="ZZEF1"/>
</dbReference>
<keyword evidence="1" id="KW-0479">Metal-binding</keyword>
<feature type="compositionally biased region" description="Gly residues" evidence="5">
    <location>
        <begin position="1"/>
        <end position="19"/>
    </location>
</feature>
<evidence type="ECO:0000259" key="6">
    <source>
        <dbReference type="PROSITE" id="PS50135"/>
    </source>
</evidence>
<dbReference type="PROSITE" id="PS51284">
    <property type="entry name" value="DOC"/>
    <property type="match status" value="1"/>
</dbReference>
<feature type="domain" description="DOC" evidence="8">
    <location>
        <begin position="213"/>
        <end position="392"/>
    </location>
</feature>
<dbReference type="Gene3D" id="3.30.60.90">
    <property type="match status" value="2"/>
</dbReference>
<feature type="region of interest" description="Disordered" evidence="5">
    <location>
        <begin position="799"/>
        <end position="821"/>
    </location>
</feature>
<dbReference type="PROSITE" id="PS50135">
    <property type="entry name" value="ZF_ZZ_2"/>
    <property type="match status" value="2"/>
</dbReference>
<feature type="compositionally biased region" description="Low complexity" evidence="5">
    <location>
        <begin position="20"/>
        <end position="29"/>
    </location>
</feature>
<evidence type="ECO:0000256" key="4">
    <source>
        <dbReference type="PROSITE-ProRule" id="PRU00228"/>
    </source>
</evidence>
<dbReference type="InterPro" id="IPR002048">
    <property type="entry name" value="EF_hand_dom"/>
</dbReference>
<feature type="compositionally biased region" description="Basic and acidic residues" evidence="5">
    <location>
        <begin position="2101"/>
        <end position="2125"/>
    </location>
</feature>
<dbReference type="SUPFAM" id="SSF49785">
    <property type="entry name" value="Galactose-binding domain-like"/>
    <property type="match status" value="1"/>
</dbReference>
<dbReference type="Pfam" id="PF03256">
    <property type="entry name" value="ANAPC10"/>
    <property type="match status" value="1"/>
</dbReference>
<feature type="compositionally biased region" description="Polar residues" evidence="5">
    <location>
        <begin position="1435"/>
        <end position="1453"/>
    </location>
</feature>
<organism evidence="9 10">
    <name type="scientific">Astyanax mexicanus</name>
    <name type="common">Blind cave fish</name>
    <name type="synonym">Astyanax fasciatus mexicanus</name>
    <dbReference type="NCBI Taxonomy" id="7994"/>
    <lineage>
        <taxon>Eukaryota</taxon>
        <taxon>Metazoa</taxon>
        <taxon>Chordata</taxon>
        <taxon>Craniata</taxon>
        <taxon>Vertebrata</taxon>
        <taxon>Euteleostomi</taxon>
        <taxon>Actinopterygii</taxon>
        <taxon>Neopterygii</taxon>
        <taxon>Teleostei</taxon>
        <taxon>Ostariophysi</taxon>
        <taxon>Characiformes</taxon>
        <taxon>Characoidei</taxon>
        <taxon>Acestrorhamphidae</taxon>
        <taxon>Acestrorhamphinae</taxon>
        <taxon>Astyanax</taxon>
    </lineage>
</organism>
<dbReference type="SMART" id="SM01337">
    <property type="entry name" value="APC10"/>
    <property type="match status" value="1"/>
</dbReference>
<feature type="region of interest" description="Disordered" evidence="5">
    <location>
        <begin position="1"/>
        <end position="29"/>
    </location>
</feature>
<feature type="domain" description="ZZ-type" evidence="6">
    <location>
        <begin position="1797"/>
        <end position="1864"/>
    </location>
</feature>
<dbReference type="SMART" id="SM00291">
    <property type="entry name" value="ZnF_ZZ"/>
    <property type="match status" value="2"/>
</dbReference>
<feature type="compositionally biased region" description="Low complexity" evidence="5">
    <location>
        <begin position="803"/>
        <end position="818"/>
    </location>
</feature>
<evidence type="ECO:0000313" key="9">
    <source>
        <dbReference type="Ensembl" id="ENSAMXP00005054364.1"/>
    </source>
</evidence>
<feature type="region of interest" description="Disordered" evidence="5">
    <location>
        <begin position="1401"/>
        <end position="1487"/>
    </location>
</feature>
<evidence type="ECO:0000313" key="10">
    <source>
        <dbReference type="Proteomes" id="UP000694621"/>
    </source>
</evidence>
<dbReference type="CDD" id="cd02249">
    <property type="entry name" value="ZZ"/>
    <property type="match status" value="1"/>
</dbReference>
<dbReference type="Proteomes" id="UP000694621">
    <property type="component" value="Unplaced"/>
</dbReference>
<accession>A0A8B9LPG4</accession>
<name>A0A8B9LPG4_ASTMX</name>
<evidence type="ECO:0000256" key="1">
    <source>
        <dbReference type="ARBA" id="ARBA00022723"/>
    </source>
</evidence>
<evidence type="ECO:0000259" key="7">
    <source>
        <dbReference type="PROSITE" id="PS50222"/>
    </source>
</evidence>
<protein>
    <submittedName>
        <fullName evidence="9">Zinc finger, ZZ-type with EF hand domain 1</fullName>
    </submittedName>
</protein>
<keyword evidence="2 4" id="KW-0863">Zinc-finger</keyword>
<dbReference type="Ensembl" id="ENSAMXT00005058777.1">
    <property type="protein sequence ID" value="ENSAMXP00005054364.1"/>
    <property type="gene ID" value="ENSAMXG00005024178.1"/>
</dbReference>
<dbReference type="Pfam" id="PF00569">
    <property type="entry name" value="ZZ"/>
    <property type="match status" value="2"/>
</dbReference>
<dbReference type="InterPro" id="IPR043145">
    <property type="entry name" value="Znf_ZZ_sf"/>
</dbReference>
<proteinExistence type="predicted"/>
<feature type="region of interest" description="Disordered" evidence="5">
    <location>
        <begin position="2101"/>
        <end position="2145"/>
    </location>
</feature>
<evidence type="ECO:0000256" key="3">
    <source>
        <dbReference type="ARBA" id="ARBA00022833"/>
    </source>
</evidence>
<reference evidence="9" key="1">
    <citation type="submission" date="2025-08" db="UniProtKB">
        <authorList>
            <consortium name="Ensembl"/>
        </authorList>
    </citation>
    <scope>IDENTIFICATION</scope>
</reference>
<evidence type="ECO:0000259" key="8">
    <source>
        <dbReference type="PROSITE" id="PS51284"/>
    </source>
</evidence>
<dbReference type="PANTHER" id="PTHR22772:SF4">
    <property type="entry name" value="ZINC FINGER ZZ-TYPE AND EF-HAND DOMAIN-CONTAINING PROTEIN 1"/>
    <property type="match status" value="1"/>
</dbReference>
<sequence length="2599" mass="289609">PASGAGGAGAGGSARGAGGASVPSSGLPSPEALMEQVKLREAAGRAGEAAVTVSESALARNESALVRWLEERLGRGEEAVSLEQFCELLESRDAPREECEEAFAQFDAEGDGVVDVESMLMALKNSNGANLQGELSHVIRQLQACSLTPGFVDIFSKSKDRLGAHASKILKFLHRNRIPSSAIPFPALEGYNSICTMRSSVLQDFLDYLLQKEKDLDIQYRAELNQDQEVDRVKVISQCYSFIEASSNATDIPKMTNGETASFWQSDGSARSHWIRLKMKPDVVLRRLAIAVASNDHSYMPQLVSVSVGKNRRSLQEIRDIRIPSNVTGYVALLDNANISQPYVQINIKRCLSDGCDTRIHGLKTLGYQITKNKEVSVSDASAIWYLSLLTSLVTASMETNPVLAQTVLQSTQKALQHMPPLSLTPSSTEFPKFFSPNILEEVDAFLLRIADCCVTPDAELTLLAFALARGSVAKVLLSLSGICERVDSEYRAASLLASMASVRLRLLYKNGKHLQLHLQACDVKSRDDKCGPENMLTEPTTGDGFLTESGKRRASVILSTEDQTCFQVTQLRIKVRKGAIGAKCGLVFSYNDTEVFDADKHFKRFKKYDSWDFKDYKEFIQDKHSSTRAAEMTEEEPVGWFELEDDWNDAEIKLQLCRVSNFLMVKFLCTRQDSAERLGVQQVAFSGYTCPDTERLETGEELNMQPEGADCGLVTSLTLVKKTLYFIQQLTRDMDMTLHKQKTLLDFSGLNLPLFWDFYRKLRSIDGEEAVRTRVVLLQLLQNCFPALPALPDSRRPVENTALSQSSSAEAPSASASTEVDPAEAVGELYSHLCQVVDGPEGETAEEKALRKEAVRAILSGAAIFYPDKQSRRDKLFDMMKNITEEEQPESVKLTFESLCNYFSDKDPSGLLLLPPKGAPADFDISPILTVMDTLLHVATKECEVMMVDSGGRSSRKDLLSLFWALQGSLLSWCFLQLKGGATTATELARDILIRYVDQFLTSTRGTLSTLMESYSTNDITAKLGGSILSMATRQLIFLINLCVIADMESCQNPQHPVVLKNWTMESPHDYEDSKHENTVFLCPGATYFEVEFDDRCETEKRYDYLEFTDSRGGKVRYDMKVGTEKWPKKVTFKAGHQLQFLFHSDSSNTEWGYKFTVTAYGLPDINVSWISDLQLLVSRLMGRLASRTMALKSTHGIMKELPAALMTHVLASPLWKPIFRHGLSGPARSREPEPCNAITQELKSGSSEEELVEFLVGFAQWNPAQDCGDGRGELFRNLMLTCKKYLIRNEFAAGSKVDQAVNAIWAAMVYHTPALQTSLKNFVAKHGQTCVSEDLMQVYTLADGIRTWMLEMKQRSLVSKISIPGEKGDCQSEVTMVSLAEICISKSLLLFRFSPAGGAPVPPPDPDSTKPAEGASAAPLSRSVSISEEDFQPCSSPCTSQTPTGAEATQVSSASDPGASSSASTSAQGSRGSTESLHSQSGEPASPLAFARKAPFSRGRLRLLSFRSVEETRAAPSVKERFPILKHILSFMKDMVISETSVLQTLTLKKSQALSVCQVLEMVQQCLLSLGKPHLFQAPCILFLQELLACQKDFTNYFSQLSGCGLELKEQIRRSYHQLILMLVDAVQGFNALNDKVLLPALSCAQTCLLHLLDMSWEVQDLPLFLDIKLPDLLLTMSQENISVHDIAISQWTEEDEIADYERNTEWMDECMDGMFEKWFDKIAQASPEDKRKMHMFIARYCDLLNVEISCDGCERIAPGHRYRCLQCMDMDLCKTCFLSGAKPEGHEDDHEMVNMEYACDHCQGLIVGSRINCNVCEDFDLCFGCYNAKKYPDSGYLVFTPPPPHASQAAAAFHSHRHRDSTVYLLLVSKIKTLQHDVFDLICLNRIGLDWACSVADILRNLKACPQWCSVIAAFTDHCIQQLPQQLKRTNVFTLLVLVVFPEVLCMGTQSVFIDNANEHHNIILLKHFTEKNRAAVVDVKTRKRRTVKDYQLVAAHPNRYLKNFISVVSQLLQTGVESSAPNAVEATWVLSLALKGLYNTLKQHGGEQAQEAIQRAGLTQLLVRKCSKGTGFSKMWLLRDLEILSIMLYSSKREIHSMAEDSDGGEREEDREREKEHDSDHSSCCTDDADPNRPDPLEGLDEETKACFQVRKRKMDDHKPSNQAELLEFLHQEWHKSKPSRCEKATEETNVVTQKLITITESDLQLSYAKQRRTKSSALLHKELDARSNKSVRQYLFKVNEAIAILYARHVLASLLADWPSGAPIQEEDLELSGASHMAYILDMLMQLEEKALWERILQKVLKGCSQSMLSSLSLTACQFMEEPGMAVQVRESKHPYENNTSFEDKVHIPGAFYLSVKFDSRCHTEEGCDELQLASSADFQQDLHTFSGSFQKWADVEIPGDTLYYRFISDMSNTEWGYKFTVTGGHRGRFQTGYFSLLLNHAVPHSCSLTHADSHSCSLTQFLTLAHSRGFSLLLTHADSHSCSHTHSVSDSHALFLALTCAVSHSCSLTRTVSHSCSLTHIVSCFCLLTLFQALACTLVLFLTLQGILQEYLLALTTNEQLIVRTAQALKNIAAISLAINYPNKSTTLLNVSP</sequence>
<evidence type="ECO:0000256" key="5">
    <source>
        <dbReference type="SAM" id="MobiDB-lite"/>
    </source>
</evidence>